<proteinExistence type="predicted"/>
<dbReference type="AlphaFoldDB" id="A0A8H5C1X3"/>
<name>A0A8H5C1X3_9AGAR</name>
<keyword evidence="2" id="KW-1185">Reference proteome</keyword>
<protein>
    <submittedName>
        <fullName evidence="1">Uncharacterized protein</fullName>
    </submittedName>
</protein>
<evidence type="ECO:0000313" key="2">
    <source>
        <dbReference type="Proteomes" id="UP000541558"/>
    </source>
</evidence>
<reference evidence="1 2" key="1">
    <citation type="journal article" date="2020" name="ISME J.">
        <title>Uncovering the hidden diversity of litter-decomposition mechanisms in mushroom-forming fungi.</title>
        <authorList>
            <person name="Floudas D."/>
            <person name="Bentzer J."/>
            <person name="Ahren D."/>
            <person name="Johansson T."/>
            <person name="Persson P."/>
            <person name="Tunlid A."/>
        </authorList>
    </citation>
    <scope>NUCLEOTIDE SEQUENCE [LARGE SCALE GENOMIC DNA]</scope>
    <source>
        <strain evidence="1 2">CBS 175.51</strain>
    </source>
</reference>
<dbReference type="EMBL" id="JAACJK010000109">
    <property type="protein sequence ID" value="KAF5333324.1"/>
    <property type="molecule type" value="Genomic_DNA"/>
</dbReference>
<comment type="caution">
    <text evidence="1">The sequence shown here is derived from an EMBL/GenBank/DDBJ whole genome shotgun (WGS) entry which is preliminary data.</text>
</comment>
<organism evidence="1 2">
    <name type="scientific">Ephemerocybe angulata</name>
    <dbReference type="NCBI Taxonomy" id="980116"/>
    <lineage>
        <taxon>Eukaryota</taxon>
        <taxon>Fungi</taxon>
        <taxon>Dikarya</taxon>
        <taxon>Basidiomycota</taxon>
        <taxon>Agaricomycotina</taxon>
        <taxon>Agaricomycetes</taxon>
        <taxon>Agaricomycetidae</taxon>
        <taxon>Agaricales</taxon>
        <taxon>Agaricineae</taxon>
        <taxon>Psathyrellaceae</taxon>
        <taxon>Ephemerocybe</taxon>
    </lineage>
</organism>
<sequence>MKSNDHQFVPRALRKTDVSKPLDIDYARTLCTRLHLLPSMCPPYARATSASLPTMATATPTHNSTQQPRLAHSPRRMRWLAYRPRQRFGRDPGYKQSMPSGEREGRKGILAGAMRSKISLTKELRMTMALFDIPVSTSQTDEAEYIRTLVEVGLLRDQLARLLVTINGGELGGLLR</sequence>
<accession>A0A8H5C1X3</accession>
<evidence type="ECO:0000313" key="1">
    <source>
        <dbReference type="EMBL" id="KAF5333324.1"/>
    </source>
</evidence>
<dbReference type="Proteomes" id="UP000541558">
    <property type="component" value="Unassembled WGS sequence"/>
</dbReference>
<gene>
    <name evidence="1" type="ORF">D9611_002849</name>
</gene>